<name>A0A072UL60_MEDTR</name>
<dbReference type="Proteomes" id="UP000002051">
    <property type="component" value="Chromosome 4"/>
</dbReference>
<sequence length="155" mass="17778">MTLQFLSVLPYQIYRLQVLQMLLFVATPITFVLGRETFQTMSYTDTLSIIRIKNCVLSILILKMDAPIYFATVRYLRERKLLVFIGSHGGLMKRETSLKYVIMNLNEKSNIIDDETVQDAQILAKSGKTKLTTTNPHTHKNTKSADPNKARLCYT</sequence>
<reference evidence="3" key="3">
    <citation type="submission" date="2015-04" db="UniProtKB">
        <authorList>
            <consortium name="EnsemblPlants"/>
        </authorList>
    </citation>
    <scope>IDENTIFICATION</scope>
    <source>
        <strain evidence="3">cv. Jemalong A17</strain>
    </source>
</reference>
<keyword evidence="4" id="KW-1185">Reference proteome</keyword>
<keyword evidence="1" id="KW-0472">Membrane</keyword>
<dbReference type="STRING" id="3880.A0A072UL60"/>
<gene>
    <name evidence="2" type="ordered locus">MTR_4g063825</name>
</gene>
<evidence type="ECO:0000313" key="3">
    <source>
        <dbReference type="EnsemblPlants" id="KEH30146"/>
    </source>
</evidence>
<dbReference type="AlphaFoldDB" id="A0A072UL60"/>
<evidence type="ECO:0000256" key="1">
    <source>
        <dbReference type="SAM" id="Phobius"/>
    </source>
</evidence>
<reference evidence="2 4" key="2">
    <citation type="journal article" date="2014" name="BMC Genomics">
        <title>An improved genome release (version Mt4.0) for the model legume Medicago truncatula.</title>
        <authorList>
            <person name="Tang H."/>
            <person name="Krishnakumar V."/>
            <person name="Bidwell S."/>
            <person name="Rosen B."/>
            <person name="Chan A."/>
            <person name="Zhou S."/>
            <person name="Gentzbittel L."/>
            <person name="Childs K.L."/>
            <person name="Yandell M."/>
            <person name="Gundlach H."/>
            <person name="Mayer K.F."/>
            <person name="Schwartz D.C."/>
            <person name="Town C.D."/>
        </authorList>
    </citation>
    <scope>GENOME REANNOTATION</scope>
    <source>
        <strain evidence="2">A17</strain>
        <strain evidence="3 4">cv. Jemalong A17</strain>
    </source>
</reference>
<reference evidence="2 4" key="1">
    <citation type="journal article" date="2011" name="Nature">
        <title>The Medicago genome provides insight into the evolution of rhizobial symbioses.</title>
        <authorList>
            <person name="Young N.D."/>
            <person name="Debelle F."/>
            <person name="Oldroyd G.E."/>
            <person name="Geurts R."/>
            <person name="Cannon S.B."/>
            <person name="Udvardi M.K."/>
            <person name="Benedito V.A."/>
            <person name="Mayer K.F."/>
            <person name="Gouzy J."/>
            <person name="Schoof H."/>
            <person name="Van de Peer Y."/>
            <person name="Proost S."/>
            <person name="Cook D.R."/>
            <person name="Meyers B.C."/>
            <person name="Spannagl M."/>
            <person name="Cheung F."/>
            <person name="De Mita S."/>
            <person name="Krishnakumar V."/>
            <person name="Gundlach H."/>
            <person name="Zhou S."/>
            <person name="Mudge J."/>
            <person name="Bharti A.K."/>
            <person name="Murray J.D."/>
            <person name="Naoumkina M.A."/>
            <person name="Rosen B."/>
            <person name="Silverstein K.A."/>
            <person name="Tang H."/>
            <person name="Rombauts S."/>
            <person name="Zhao P.X."/>
            <person name="Zhou P."/>
            <person name="Barbe V."/>
            <person name="Bardou P."/>
            <person name="Bechner M."/>
            <person name="Bellec A."/>
            <person name="Berger A."/>
            <person name="Berges H."/>
            <person name="Bidwell S."/>
            <person name="Bisseling T."/>
            <person name="Choisne N."/>
            <person name="Couloux A."/>
            <person name="Denny R."/>
            <person name="Deshpande S."/>
            <person name="Dai X."/>
            <person name="Doyle J.J."/>
            <person name="Dudez A.M."/>
            <person name="Farmer A.D."/>
            <person name="Fouteau S."/>
            <person name="Franken C."/>
            <person name="Gibelin C."/>
            <person name="Gish J."/>
            <person name="Goldstein S."/>
            <person name="Gonzalez A.J."/>
            <person name="Green P.J."/>
            <person name="Hallab A."/>
            <person name="Hartog M."/>
            <person name="Hua A."/>
            <person name="Humphray S.J."/>
            <person name="Jeong D.H."/>
            <person name="Jing Y."/>
            <person name="Jocker A."/>
            <person name="Kenton S.M."/>
            <person name="Kim D.J."/>
            <person name="Klee K."/>
            <person name="Lai H."/>
            <person name="Lang C."/>
            <person name="Lin S."/>
            <person name="Macmil S.L."/>
            <person name="Magdelenat G."/>
            <person name="Matthews L."/>
            <person name="McCorrison J."/>
            <person name="Monaghan E.L."/>
            <person name="Mun J.H."/>
            <person name="Najar F.Z."/>
            <person name="Nicholson C."/>
            <person name="Noirot C."/>
            <person name="O'Bleness M."/>
            <person name="Paule C.R."/>
            <person name="Poulain J."/>
            <person name="Prion F."/>
            <person name="Qin B."/>
            <person name="Qu C."/>
            <person name="Retzel E.F."/>
            <person name="Riddle C."/>
            <person name="Sallet E."/>
            <person name="Samain S."/>
            <person name="Samson N."/>
            <person name="Sanders I."/>
            <person name="Saurat O."/>
            <person name="Scarpelli C."/>
            <person name="Schiex T."/>
            <person name="Segurens B."/>
            <person name="Severin A.J."/>
            <person name="Sherrier D.J."/>
            <person name="Shi R."/>
            <person name="Sims S."/>
            <person name="Singer S.R."/>
            <person name="Sinharoy S."/>
            <person name="Sterck L."/>
            <person name="Viollet A."/>
            <person name="Wang B.B."/>
            <person name="Wang K."/>
            <person name="Wang M."/>
            <person name="Wang X."/>
            <person name="Warfsmann J."/>
            <person name="Weissenbach J."/>
            <person name="White D.D."/>
            <person name="White J.D."/>
            <person name="Wiley G.B."/>
            <person name="Wincker P."/>
            <person name="Xing Y."/>
            <person name="Yang L."/>
            <person name="Yao Z."/>
            <person name="Ying F."/>
            <person name="Zhai J."/>
            <person name="Zhou L."/>
            <person name="Zuber A."/>
            <person name="Denarie J."/>
            <person name="Dixon R.A."/>
            <person name="May G.D."/>
            <person name="Schwartz D.C."/>
            <person name="Rogers J."/>
            <person name="Quetier F."/>
            <person name="Town C.D."/>
            <person name="Roe B.A."/>
        </authorList>
    </citation>
    <scope>NUCLEOTIDE SEQUENCE [LARGE SCALE GENOMIC DNA]</scope>
    <source>
        <strain evidence="2">A17</strain>
        <strain evidence="3 4">cv. Jemalong A17</strain>
    </source>
</reference>
<feature type="transmembrane region" description="Helical" evidence="1">
    <location>
        <begin position="12"/>
        <end position="33"/>
    </location>
</feature>
<evidence type="ECO:0000313" key="4">
    <source>
        <dbReference type="Proteomes" id="UP000002051"/>
    </source>
</evidence>
<dbReference type="EMBL" id="CM001220">
    <property type="protein sequence ID" value="KEH30146.1"/>
    <property type="molecule type" value="Genomic_DNA"/>
</dbReference>
<evidence type="ECO:0000313" key="2">
    <source>
        <dbReference type="EMBL" id="KEH30146.1"/>
    </source>
</evidence>
<keyword evidence="1 2" id="KW-0812">Transmembrane</keyword>
<accession>A0A072UL60</accession>
<organism evidence="2 4">
    <name type="scientific">Medicago truncatula</name>
    <name type="common">Barrel medic</name>
    <name type="synonym">Medicago tribuloides</name>
    <dbReference type="NCBI Taxonomy" id="3880"/>
    <lineage>
        <taxon>Eukaryota</taxon>
        <taxon>Viridiplantae</taxon>
        <taxon>Streptophyta</taxon>
        <taxon>Embryophyta</taxon>
        <taxon>Tracheophyta</taxon>
        <taxon>Spermatophyta</taxon>
        <taxon>Magnoliopsida</taxon>
        <taxon>eudicotyledons</taxon>
        <taxon>Gunneridae</taxon>
        <taxon>Pentapetalae</taxon>
        <taxon>rosids</taxon>
        <taxon>fabids</taxon>
        <taxon>Fabales</taxon>
        <taxon>Fabaceae</taxon>
        <taxon>Papilionoideae</taxon>
        <taxon>50 kb inversion clade</taxon>
        <taxon>NPAAA clade</taxon>
        <taxon>Hologalegina</taxon>
        <taxon>IRL clade</taxon>
        <taxon>Trifolieae</taxon>
        <taxon>Medicago</taxon>
    </lineage>
</organism>
<dbReference type="HOGENOM" id="CLU_1698135_0_0_1"/>
<proteinExistence type="predicted"/>
<keyword evidence="1" id="KW-1133">Transmembrane helix</keyword>
<dbReference type="EnsemblPlants" id="KEH30146">
    <property type="protein sequence ID" value="KEH30146"/>
    <property type="gene ID" value="MTR_4g063825"/>
</dbReference>
<protein>
    <submittedName>
        <fullName evidence="2">Transmembrane protein, putative</fullName>
    </submittedName>
</protein>